<accession>A0A095VP53</accession>
<dbReference type="STRING" id="1265313.HRUBRA_02547"/>
<dbReference type="GO" id="GO:0015979">
    <property type="term" value="P:photosynthesis"/>
    <property type="evidence" value="ECO:0007669"/>
    <property type="project" value="InterPro"/>
</dbReference>
<dbReference type="SMART" id="SM00989">
    <property type="entry name" value="V4R"/>
    <property type="match status" value="1"/>
</dbReference>
<keyword evidence="3" id="KW-1185">Reference proteome</keyword>
<dbReference type="SUPFAM" id="SSF111126">
    <property type="entry name" value="Ligand-binding domain in the NO signalling and Golgi transport"/>
    <property type="match status" value="1"/>
</dbReference>
<dbReference type="PATRIC" id="fig|1265313.6.peg.2511"/>
<evidence type="ECO:0000259" key="1">
    <source>
        <dbReference type="SMART" id="SM00989"/>
    </source>
</evidence>
<evidence type="ECO:0000313" key="3">
    <source>
        <dbReference type="Proteomes" id="UP000029640"/>
    </source>
</evidence>
<dbReference type="NCBIfam" id="TIGR02019">
    <property type="entry name" value="BchJ"/>
    <property type="match status" value="1"/>
</dbReference>
<reference evidence="2 3" key="1">
    <citation type="journal article" date="2014" name="Genome Announc.">
        <title>Genome Sequence of Gammaproteobacterial Pseudohaliea rubra Type Strain DSM 19751, Isolated from Coastal Seawater of the Mediterranean Sea.</title>
        <authorList>
            <person name="Spring S."/>
            <person name="Fiebig A."/>
            <person name="Riedel T."/>
            <person name="Goker M."/>
            <person name="Klenk H.P."/>
        </authorList>
    </citation>
    <scope>NUCLEOTIDE SEQUENCE [LARGE SCALE GENOMIC DNA]</scope>
    <source>
        <strain evidence="2 3">DSM 19751</strain>
    </source>
</reference>
<dbReference type="Gene3D" id="3.30.1380.20">
    <property type="entry name" value="Trafficking protein particle complex subunit 3"/>
    <property type="match status" value="1"/>
</dbReference>
<dbReference type="EMBL" id="AUVB01000080">
    <property type="protein sequence ID" value="KGE02903.1"/>
    <property type="molecule type" value="Genomic_DNA"/>
</dbReference>
<dbReference type="OrthoDB" id="2080515at2"/>
<feature type="domain" description="4-vinyl reductase 4VR" evidence="1">
    <location>
        <begin position="148"/>
        <end position="208"/>
    </location>
</feature>
<dbReference type="AlphaFoldDB" id="A0A095VP53"/>
<dbReference type="InterPro" id="IPR024096">
    <property type="entry name" value="NO_sig/Golgi_transp_ligand-bd"/>
</dbReference>
<dbReference type="PANTHER" id="PTHR35090:SF1">
    <property type="entry name" value="SLR0144 PROTEIN"/>
    <property type="match status" value="1"/>
</dbReference>
<comment type="caution">
    <text evidence="2">The sequence shown here is derived from an EMBL/GenBank/DDBJ whole genome shotgun (WGS) entry which is preliminary data.</text>
</comment>
<dbReference type="Pfam" id="PF02830">
    <property type="entry name" value="V4R"/>
    <property type="match status" value="1"/>
</dbReference>
<protein>
    <submittedName>
        <fullName evidence="2">Protein BchJ, involved in reduction of C-8 vinyl of divinyl protochlorophyllide</fullName>
    </submittedName>
</protein>
<dbReference type="PANTHER" id="PTHR35090">
    <property type="entry name" value="DNA-DIRECTED RNA POLYMERASE SUBUNIT I"/>
    <property type="match status" value="1"/>
</dbReference>
<dbReference type="GO" id="GO:0030494">
    <property type="term" value="P:bacteriochlorophyll biosynthetic process"/>
    <property type="evidence" value="ECO:0007669"/>
    <property type="project" value="InterPro"/>
</dbReference>
<proteinExistence type="predicted"/>
<organism evidence="2 3">
    <name type="scientific">Pseudohaliea rubra DSM 19751</name>
    <dbReference type="NCBI Taxonomy" id="1265313"/>
    <lineage>
        <taxon>Bacteria</taxon>
        <taxon>Pseudomonadati</taxon>
        <taxon>Pseudomonadota</taxon>
        <taxon>Gammaproteobacteria</taxon>
        <taxon>Cellvibrionales</taxon>
        <taxon>Halieaceae</taxon>
        <taxon>Pseudohaliea</taxon>
    </lineage>
</organism>
<dbReference type="Proteomes" id="UP000029640">
    <property type="component" value="Unassembled WGS sequence"/>
</dbReference>
<dbReference type="InterPro" id="IPR010249">
    <property type="entry name" value="BchJ"/>
</dbReference>
<dbReference type="HOGENOM" id="CLU_092419_0_0_6"/>
<dbReference type="RefSeq" id="WP_084592534.1">
    <property type="nucleotide sequence ID" value="NZ_KN234761.1"/>
</dbReference>
<gene>
    <name evidence="2" type="ORF">HRUBRA_02547</name>
</gene>
<name>A0A095VP53_9GAMM</name>
<dbReference type="eggNOG" id="COG1719">
    <property type="taxonomic scope" value="Bacteria"/>
</dbReference>
<dbReference type="InterPro" id="IPR004096">
    <property type="entry name" value="V4R"/>
</dbReference>
<sequence>MRQGALEVAAPRGAGNAGAGGARIGPNSVLQLVPVLDAQLGPLARHRLLASAGLRELPPDDGLMPEEPAAALHQALRRQYPAQAAELAREAGERTGDYILAHRIPPIARQVIRKMPSWLAAPILASSIEKHAWTFAGSGRFRVVSRQPLVFELVDNPVVRGEHADRPLCDWHAAVFQRLFNVLVDKHMKCVETQCCATGAESCRFTLT</sequence>
<evidence type="ECO:0000313" key="2">
    <source>
        <dbReference type="EMBL" id="KGE02903.1"/>
    </source>
</evidence>